<dbReference type="SMART" id="SM00342">
    <property type="entry name" value="HTH_ARAC"/>
    <property type="match status" value="1"/>
</dbReference>
<evidence type="ECO:0000313" key="7">
    <source>
        <dbReference type="Proteomes" id="UP000282311"/>
    </source>
</evidence>
<dbReference type="AlphaFoldDB" id="A0A3B0BRS7"/>
<proteinExistence type="predicted"/>
<dbReference type="PROSITE" id="PS00041">
    <property type="entry name" value="HTH_ARAC_FAMILY_1"/>
    <property type="match status" value="1"/>
</dbReference>
<dbReference type="Pfam" id="PF02311">
    <property type="entry name" value="AraC_binding"/>
    <property type="match status" value="1"/>
</dbReference>
<protein>
    <submittedName>
        <fullName evidence="6">AraC family transcriptional regulator</fullName>
    </submittedName>
</protein>
<keyword evidence="7" id="KW-1185">Reference proteome</keyword>
<comment type="caution">
    <text evidence="6">The sequence shown here is derived from an EMBL/GenBank/DDBJ whole genome shotgun (WGS) entry which is preliminary data.</text>
</comment>
<evidence type="ECO:0000313" key="6">
    <source>
        <dbReference type="EMBL" id="RKN75993.1"/>
    </source>
</evidence>
<dbReference type="InterPro" id="IPR037923">
    <property type="entry name" value="HTH-like"/>
</dbReference>
<dbReference type="PANTHER" id="PTHR46796">
    <property type="entry name" value="HTH-TYPE TRANSCRIPTIONAL ACTIVATOR RHAS-RELATED"/>
    <property type="match status" value="1"/>
</dbReference>
<dbReference type="OrthoDB" id="1681793at2"/>
<evidence type="ECO:0000259" key="5">
    <source>
        <dbReference type="PROSITE" id="PS01124"/>
    </source>
</evidence>
<dbReference type="InterPro" id="IPR018060">
    <property type="entry name" value="HTH_AraC"/>
</dbReference>
<dbReference type="InterPro" id="IPR018062">
    <property type="entry name" value="HTH_AraC-typ_CS"/>
</dbReference>
<reference evidence="6 7" key="1">
    <citation type="journal article" date="2007" name="Int. J. Syst. Evol. Microbiol.">
        <title>Paenibacillus ginsengarvi sp. nov., isolated from soil from ginseng cultivation.</title>
        <authorList>
            <person name="Yoon M.H."/>
            <person name="Ten L.N."/>
            <person name="Im W.T."/>
        </authorList>
    </citation>
    <scope>NUCLEOTIDE SEQUENCE [LARGE SCALE GENOMIC DNA]</scope>
    <source>
        <strain evidence="6 7">KCTC 13059</strain>
    </source>
</reference>
<dbReference type="InterPro" id="IPR003313">
    <property type="entry name" value="AraC-bd"/>
</dbReference>
<dbReference type="Gene3D" id="2.60.120.10">
    <property type="entry name" value="Jelly Rolls"/>
    <property type="match status" value="1"/>
</dbReference>
<evidence type="ECO:0000256" key="3">
    <source>
        <dbReference type="ARBA" id="ARBA00023159"/>
    </source>
</evidence>
<dbReference type="RefSeq" id="WP_120749925.1">
    <property type="nucleotide sequence ID" value="NZ_RBAH01000021.1"/>
</dbReference>
<dbReference type="Proteomes" id="UP000282311">
    <property type="component" value="Unassembled WGS sequence"/>
</dbReference>
<name>A0A3B0BRS7_9BACL</name>
<dbReference type="InterPro" id="IPR050204">
    <property type="entry name" value="AraC_XylS_family_regulators"/>
</dbReference>
<dbReference type="PROSITE" id="PS01124">
    <property type="entry name" value="HTH_ARAC_FAMILY_2"/>
    <property type="match status" value="1"/>
</dbReference>
<keyword evidence="3" id="KW-0010">Activator</keyword>
<organism evidence="6 7">
    <name type="scientific">Paenibacillus ginsengarvi</name>
    <dbReference type="NCBI Taxonomy" id="400777"/>
    <lineage>
        <taxon>Bacteria</taxon>
        <taxon>Bacillati</taxon>
        <taxon>Bacillota</taxon>
        <taxon>Bacilli</taxon>
        <taxon>Bacillales</taxon>
        <taxon>Paenibacillaceae</taxon>
        <taxon>Paenibacillus</taxon>
    </lineage>
</organism>
<accession>A0A3B0BRS7</accession>
<dbReference type="SUPFAM" id="SSF46689">
    <property type="entry name" value="Homeodomain-like"/>
    <property type="match status" value="2"/>
</dbReference>
<evidence type="ECO:0000256" key="2">
    <source>
        <dbReference type="ARBA" id="ARBA00023125"/>
    </source>
</evidence>
<dbReference type="SUPFAM" id="SSF51215">
    <property type="entry name" value="Regulatory protein AraC"/>
    <property type="match status" value="1"/>
</dbReference>
<dbReference type="InterPro" id="IPR009057">
    <property type="entry name" value="Homeodomain-like_sf"/>
</dbReference>
<dbReference type="EMBL" id="RBAH01000021">
    <property type="protein sequence ID" value="RKN75993.1"/>
    <property type="molecule type" value="Genomic_DNA"/>
</dbReference>
<keyword evidence="1" id="KW-0805">Transcription regulation</keyword>
<gene>
    <name evidence="6" type="ORF">D7M11_24655</name>
</gene>
<evidence type="ECO:0000256" key="1">
    <source>
        <dbReference type="ARBA" id="ARBA00023015"/>
    </source>
</evidence>
<evidence type="ECO:0000256" key="4">
    <source>
        <dbReference type="ARBA" id="ARBA00023163"/>
    </source>
</evidence>
<keyword evidence="2" id="KW-0238">DNA-binding</keyword>
<dbReference type="Gene3D" id="1.10.10.60">
    <property type="entry name" value="Homeodomain-like"/>
    <property type="match status" value="2"/>
</dbReference>
<dbReference type="PANTHER" id="PTHR46796:SF6">
    <property type="entry name" value="ARAC SUBFAMILY"/>
    <property type="match status" value="1"/>
</dbReference>
<dbReference type="GO" id="GO:0043565">
    <property type="term" value="F:sequence-specific DNA binding"/>
    <property type="evidence" value="ECO:0007669"/>
    <property type="project" value="InterPro"/>
</dbReference>
<dbReference type="InterPro" id="IPR014710">
    <property type="entry name" value="RmlC-like_jellyroll"/>
</dbReference>
<dbReference type="GO" id="GO:0003700">
    <property type="term" value="F:DNA-binding transcription factor activity"/>
    <property type="evidence" value="ECO:0007669"/>
    <property type="project" value="InterPro"/>
</dbReference>
<feature type="domain" description="HTH araC/xylS-type" evidence="5">
    <location>
        <begin position="161"/>
        <end position="259"/>
    </location>
</feature>
<sequence length="272" mass="31697">MEQAPFHIRSFIGTFNEDWYDVGFHQNTTLEIEVTLEGRGLFEWPERKVFVETGHIVVIPPGISHRFAAVTKVRFGVIHMQGMPPALQEVADKLTRGCLTPRIFAMSRIDGDRFEKLFREWLRVLASPLKEQERTRAVWAELLLLYLHEHAQTDMQAMTITKAADYLRQNLRESVQMTDLAELSGLSVAGFRRTFEKIYRLSPKQYQQQCRMQEAKWLLSATDKDLNEIAEQVGFYRLHSFSQWFKSVEGTSPSLWRKRQKTMRGSDLQTTP</sequence>
<keyword evidence="4" id="KW-0804">Transcription</keyword>
<dbReference type="Pfam" id="PF12833">
    <property type="entry name" value="HTH_18"/>
    <property type="match status" value="1"/>
</dbReference>